<gene>
    <name evidence="3" type="ORF">OHK93_004585</name>
</gene>
<dbReference type="Gene3D" id="2.60.120.10">
    <property type="entry name" value="Jelly Rolls"/>
    <property type="match status" value="1"/>
</dbReference>
<dbReference type="Proteomes" id="UP001161017">
    <property type="component" value="Unassembled WGS sequence"/>
</dbReference>
<comment type="caution">
    <text evidence="3">The sequence shown here is derived from an EMBL/GenBank/DDBJ whole genome shotgun (WGS) entry which is preliminary data.</text>
</comment>
<dbReference type="SUPFAM" id="SSF51182">
    <property type="entry name" value="RmlC-like cupins"/>
    <property type="match status" value="1"/>
</dbReference>
<feature type="domain" description="Cupin type-2" evidence="2">
    <location>
        <begin position="56"/>
        <end position="122"/>
    </location>
</feature>
<feature type="region of interest" description="Disordered" evidence="1">
    <location>
        <begin position="1"/>
        <end position="22"/>
    </location>
</feature>
<evidence type="ECO:0000313" key="3">
    <source>
        <dbReference type="EMBL" id="MDI1492802.1"/>
    </source>
</evidence>
<dbReference type="AlphaFoldDB" id="A0AA43QV10"/>
<dbReference type="InterPro" id="IPR011051">
    <property type="entry name" value="RmlC_Cupin_sf"/>
</dbReference>
<evidence type="ECO:0000259" key="2">
    <source>
        <dbReference type="Pfam" id="PF07883"/>
    </source>
</evidence>
<dbReference type="InterPro" id="IPR013096">
    <property type="entry name" value="Cupin_2"/>
</dbReference>
<dbReference type="Pfam" id="PF07883">
    <property type="entry name" value="Cupin_2"/>
    <property type="match status" value="1"/>
</dbReference>
<dbReference type="EMBL" id="JAPUFD010000021">
    <property type="protein sequence ID" value="MDI1492802.1"/>
    <property type="molecule type" value="Genomic_DNA"/>
</dbReference>
<protein>
    <recommendedName>
        <fullName evidence="2">Cupin type-2 domain-containing protein</fullName>
    </recommendedName>
</protein>
<organism evidence="3 4">
    <name type="scientific">Ramalina farinacea</name>
    <dbReference type="NCBI Taxonomy" id="258253"/>
    <lineage>
        <taxon>Eukaryota</taxon>
        <taxon>Fungi</taxon>
        <taxon>Dikarya</taxon>
        <taxon>Ascomycota</taxon>
        <taxon>Pezizomycotina</taxon>
        <taxon>Lecanoromycetes</taxon>
        <taxon>OSLEUM clade</taxon>
        <taxon>Lecanoromycetidae</taxon>
        <taxon>Lecanorales</taxon>
        <taxon>Lecanorineae</taxon>
        <taxon>Ramalinaceae</taxon>
        <taxon>Ramalina</taxon>
    </lineage>
</organism>
<accession>A0AA43QV10</accession>
<feature type="compositionally biased region" description="Basic and acidic residues" evidence="1">
    <location>
        <begin position="1"/>
        <end position="13"/>
    </location>
</feature>
<name>A0AA43QV10_9LECA</name>
<keyword evidence="4" id="KW-1185">Reference proteome</keyword>
<dbReference type="InterPro" id="IPR014710">
    <property type="entry name" value="RmlC-like_jellyroll"/>
</dbReference>
<sequence length="207" mass="22538">MDSKLPSDVKPKDVAQVPPGITDDSRRKIWTPVAKDWAIFEKYGRETGGEYTLLTVSVAPGGENAVHWHGSYSETFTAQKGDVGIYARSRRGKRILSPGESVTVPPGEVHYFFNPGADADVEMKIKLHPAREGFEKGLYILYGLARGGKSAGGGIPNNLVHSAVVFSTADMWPAGWGGAVLTPVLKVLGVLGRMWGVEERLVRQYWA</sequence>
<evidence type="ECO:0000256" key="1">
    <source>
        <dbReference type="SAM" id="MobiDB-lite"/>
    </source>
</evidence>
<dbReference type="CDD" id="cd02208">
    <property type="entry name" value="cupin_RmlC-like"/>
    <property type="match status" value="1"/>
</dbReference>
<reference evidence="3" key="1">
    <citation type="journal article" date="2023" name="Genome Biol. Evol.">
        <title>First Whole Genome Sequence and Flow Cytometry Genome Size Data for the Lichen-Forming Fungus Ramalina farinacea (Ascomycota).</title>
        <authorList>
            <person name="Llewellyn T."/>
            <person name="Mian S."/>
            <person name="Hill R."/>
            <person name="Leitch I.J."/>
            <person name="Gaya E."/>
        </authorList>
    </citation>
    <scope>NUCLEOTIDE SEQUENCE</scope>
    <source>
        <strain evidence="3">LIQ254RAFAR</strain>
    </source>
</reference>
<evidence type="ECO:0000313" key="4">
    <source>
        <dbReference type="Proteomes" id="UP001161017"/>
    </source>
</evidence>
<proteinExistence type="predicted"/>